<comment type="caution">
    <text evidence="1">The sequence shown here is derived from an EMBL/GenBank/DDBJ whole genome shotgun (WGS) entry which is preliminary data.</text>
</comment>
<accession>A0A4Y2JPN8</accession>
<proteinExistence type="predicted"/>
<evidence type="ECO:0000313" key="1">
    <source>
        <dbReference type="EMBL" id="GBM92343.1"/>
    </source>
</evidence>
<evidence type="ECO:0000313" key="2">
    <source>
        <dbReference type="Proteomes" id="UP000499080"/>
    </source>
</evidence>
<dbReference type="AlphaFoldDB" id="A0A4Y2JPN8"/>
<dbReference type="Proteomes" id="UP000499080">
    <property type="component" value="Unassembled WGS sequence"/>
</dbReference>
<dbReference type="OrthoDB" id="6432437at2759"/>
<sequence length="290" mass="33360">MERRCCVITIQVAPVATEYRAQGSYEMNNSDTVIAALDNVKNVSCDLKEKVGIKGTLQLICDLLKTLVNNSDVNSEAANFLMEQVAFLGSNKFARRPCSHLFKCISNNWLNQKNDGRCFFYPKFDSVHAVQDIADFKAARFATIRELCNLESDKLVKYGFRLKLKALVPSSMERRNVKLVLCIFNEHVTEALAELGEKNKLLYSKDTSDFLKIIIKWWQIVNVKTPNKGKRLNNSYQEPLSYDEKYIKMAFLEKFLKWIDDWERMKFSTGTFTKETMTAIVLSTKAIIEI</sequence>
<keyword evidence="2" id="KW-1185">Reference proteome</keyword>
<protein>
    <submittedName>
        <fullName evidence="1">Uncharacterized protein</fullName>
    </submittedName>
</protein>
<organism evidence="1 2">
    <name type="scientific">Araneus ventricosus</name>
    <name type="common">Orbweaver spider</name>
    <name type="synonym">Epeira ventricosa</name>
    <dbReference type="NCBI Taxonomy" id="182803"/>
    <lineage>
        <taxon>Eukaryota</taxon>
        <taxon>Metazoa</taxon>
        <taxon>Ecdysozoa</taxon>
        <taxon>Arthropoda</taxon>
        <taxon>Chelicerata</taxon>
        <taxon>Arachnida</taxon>
        <taxon>Araneae</taxon>
        <taxon>Araneomorphae</taxon>
        <taxon>Entelegynae</taxon>
        <taxon>Araneoidea</taxon>
        <taxon>Araneidae</taxon>
        <taxon>Araneus</taxon>
    </lineage>
</organism>
<gene>
    <name evidence="1" type="ORF">AVEN_9188_1</name>
</gene>
<reference evidence="1 2" key="1">
    <citation type="journal article" date="2019" name="Sci. Rep.">
        <title>Orb-weaving spider Araneus ventricosus genome elucidates the spidroin gene catalogue.</title>
        <authorList>
            <person name="Kono N."/>
            <person name="Nakamura H."/>
            <person name="Ohtoshi R."/>
            <person name="Moran D.A.P."/>
            <person name="Shinohara A."/>
            <person name="Yoshida Y."/>
            <person name="Fujiwara M."/>
            <person name="Mori M."/>
            <person name="Tomita M."/>
            <person name="Arakawa K."/>
        </authorList>
    </citation>
    <scope>NUCLEOTIDE SEQUENCE [LARGE SCALE GENOMIC DNA]</scope>
</reference>
<name>A0A4Y2JPN8_ARAVE</name>
<dbReference type="EMBL" id="BGPR01003782">
    <property type="protein sequence ID" value="GBM92343.1"/>
    <property type="molecule type" value="Genomic_DNA"/>
</dbReference>